<dbReference type="PROSITE" id="PS50879">
    <property type="entry name" value="RNASE_H_1"/>
    <property type="match status" value="1"/>
</dbReference>
<dbReference type="InterPro" id="IPR043128">
    <property type="entry name" value="Rev_trsase/Diguanyl_cyclase"/>
</dbReference>
<keyword evidence="11" id="KW-1185">Reference proteome</keyword>
<dbReference type="EMBL" id="JANAWD010000941">
    <property type="protein sequence ID" value="KAJ3474978.1"/>
    <property type="molecule type" value="Genomic_DNA"/>
</dbReference>
<feature type="region of interest" description="Disordered" evidence="7">
    <location>
        <begin position="337"/>
        <end position="356"/>
    </location>
</feature>
<keyword evidence="2" id="KW-0548">Nucleotidyltransferase</keyword>
<dbReference type="Gene3D" id="3.30.420.10">
    <property type="entry name" value="Ribonuclease H-like superfamily/Ribonuclease H"/>
    <property type="match status" value="1"/>
</dbReference>
<dbReference type="Pfam" id="PF17917">
    <property type="entry name" value="RT_RNaseH"/>
    <property type="match status" value="1"/>
</dbReference>
<dbReference type="InterPro" id="IPR036397">
    <property type="entry name" value="RNaseH_sf"/>
</dbReference>
<feature type="region of interest" description="Disordered" evidence="7">
    <location>
        <begin position="137"/>
        <end position="169"/>
    </location>
</feature>
<evidence type="ECO:0000259" key="8">
    <source>
        <dbReference type="PROSITE" id="PS50878"/>
    </source>
</evidence>
<keyword evidence="5" id="KW-0378">Hydrolase</keyword>
<dbReference type="Gene3D" id="1.10.340.70">
    <property type="match status" value="1"/>
</dbReference>
<dbReference type="CDD" id="cd01647">
    <property type="entry name" value="RT_LTR"/>
    <property type="match status" value="1"/>
</dbReference>
<feature type="domain" description="RNase H type-1" evidence="9">
    <location>
        <begin position="805"/>
        <end position="939"/>
    </location>
</feature>
<keyword evidence="6" id="KW-0695">RNA-directed DNA polymerase</keyword>
<dbReference type="InterPro" id="IPR041588">
    <property type="entry name" value="Integrase_H2C2"/>
</dbReference>
<protein>
    <recommendedName>
        <fullName evidence="12">Reverse transcriptase</fullName>
    </recommendedName>
</protein>
<dbReference type="GO" id="GO:0004523">
    <property type="term" value="F:RNA-DNA hybrid ribonuclease activity"/>
    <property type="evidence" value="ECO:0007669"/>
    <property type="project" value="InterPro"/>
</dbReference>
<dbReference type="GO" id="GO:0003676">
    <property type="term" value="F:nucleic acid binding"/>
    <property type="evidence" value="ECO:0007669"/>
    <property type="project" value="InterPro"/>
</dbReference>
<sequence length="1053" mass="120266">MVRTDRERINELSWEEFKTEMKSEFLPKDWEDKFRLVVYDMRHKKTEEFREFINRFKSANMVLRGTRFFLEGQNLTNQMEVAACDDLQRMIMATKELAEIWTSPLTDIKKVKEWENAVIVLDENRLAERDRFTAFLAANQTQPTTNRQIPSNSRGGRSDQTTPNLNNRLPKLTDAEKTILGKHDGCFKCRRFYANHKATDCTNPWPDAKTYMTITEADGLAAQAKRNKSGANAVASITGIPETTIAAVRSYSPLAATTGILGNGSDSDGPTWPKVYNMLIDCGAPSVLICDDLVLQLELRRRRVRWHVPPLGDAYGRAAGEENQPKEWTNTATNQINAEGKETPERRGIKDRSRRIGKTEEGIGEATWRRFKGYLRNRKITQRILSMERERRAGEEKRLKLGKVIQGMVGTGTELEKERDGVEGGEDGVGNEGNFKEGVGYQGYCAVTAVRQKIEQLAFIEQLKQEDATMKKKYADRFPDDIPHIDDLPSDVLHRIKLTDANLTISRRQYDCPKKYREAWKVLLNQHLAAGRIRPSASPYASPSFLIPKADPMALPRWVNDYWILNKNTVPDRHPLPKISDILADCAKGKIWGKLDMTNSFFQTRVHPDDIPYTAVTTPFGLYEWLVMPQGGRNAPATHQRRMFQALRPLIGSICHVYLDDIIIWSESLEQHRINVSKVLEALREHHLFASLKKTTLFATEIDFLGHHISQKGIEADPKKVEKIVNWPTPRSSTDVRAFLGLVRYVADFLPRLADHTAVLTPLTTKEADKVFPTWSSAHQIAFDAIKQLVLSRDCLTTIDHDNPGDNRIFVACDASDRRTGAVLTWGPTKESARPVAFDFMQLKGAELNYPVHEKELLAIIRALKKWRVDLLGEHFTIYTDHRTLENFQTQKELSQRQARWQELMGQYDFEIVYVPGELNTAADALSRLPDDIDIIAAIAHAPTGALRIAADPEWIRRVKRGYQSDPWCRGLDSAAGFKGMRRENDLWYVGNRLVIPRVPDLREGLFRLAHDARGHFGFDKSYEVLRNEFYWPNMRKEIESMYIPSCEQCQGS</sequence>
<keyword evidence="4" id="KW-0255">Endonuclease</keyword>
<dbReference type="PANTHER" id="PTHR37984">
    <property type="entry name" value="PROTEIN CBG26694"/>
    <property type="match status" value="1"/>
</dbReference>
<comment type="caution">
    <text evidence="10">The sequence shown here is derived from an EMBL/GenBank/DDBJ whole genome shotgun (WGS) entry which is preliminary data.</text>
</comment>
<feature type="compositionally biased region" description="Basic and acidic residues" evidence="7">
    <location>
        <begin position="339"/>
        <end position="351"/>
    </location>
</feature>
<dbReference type="SUPFAM" id="SSF56672">
    <property type="entry name" value="DNA/RNA polymerases"/>
    <property type="match status" value="1"/>
</dbReference>
<dbReference type="InterPro" id="IPR050951">
    <property type="entry name" value="Retrovirus_Pol_polyprotein"/>
</dbReference>
<evidence type="ECO:0000256" key="1">
    <source>
        <dbReference type="ARBA" id="ARBA00022679"/>
    </source>
</evidence>
<evidence type="ECO:0000259" key="9">
    <source>
        <dbReference type="PROSITE" id="PS50879"/>
    </source>
</evidence>
<dbReference type="Pfam" id="PF17921">
    <property type="entry name" value="Integrase_H2C2"/>
    <property type="match status" value="1"/>
</dbReference>
<evidence type="ECO:0000256" key="6">
    <source>
        <dbReference type="ARBA" id="ARBA00022918"/>
    </source>
</evidence>
<dbReference type="Pfam" id="PF00078">
    <property type="entry name" value="RVT_1"/>
    <property type="match status" value="1"/>
</dbReference>
<dbReference type="GO" id="GO:0003964">
    <property type="term" value="F:RNA-directed DNA polymerase activity"/>
    <property type="evidence" value="ECO:0007669"/>
    <property type="project" value="UniProtKB-KW"/>
</dbReference>
<dbReference type="Gene3D" id="3.10.10.10">
    <property type="entry name" value="HIV Type 1 Reverse Transcriptase, subunit A, domain 1"/>
    <property type="match status" value="1"/>
</dbReference>
<feature type="compositionally biased region" description="Polar residues" evidence="7">
    <location>
        <begin position="138"/>
        <end position="167"/>
    </location>
</feature>
<dbReference type="PROSITE" id="PS50878">
    <property type="entry name" value="RT_POL"/>
    <property type="match status" value="1"/>
</dbReference>
<dbReference type="Gene3D" id="3.30.70.270">
    <property type="match status" value="2"/>
</dbReference>
<dbReference type="Proteomes" id="UP001212997">
    <property type="component" value="Unassembled WGS sequence"/>
</dbReference>
<dbReference type="CDD" id="cd09274">
    <property type="entry name" value="RNase_HI_RT_Ty3"/>
    <property type="match status" value="1"/>
</dbReference>
<evidence type="ECO:0000256" key="2">
    <source>
        <dbReference type="ARBA" id="ARBA00022695"/>
    </source>
</evidence>
<evidence type="ECO:0000256" key="3">
    <source>
        <dbReference type="ARBA" id="ARBA00022722"/>
    </source>
</evidence>
<dbReference type="InterPro" id="IPR002156">
    <property type="entry name" value="RNaseH_domain"/>
</dbReference>
<dbReference type="PANTHER" id="PTHR37984:SF5">
    <property type="entry name" value="PROTEIN NYNRIN-LIKE"/>
    <property type="match status" value="1"/>
</dbReference>
<dbReference type="InterPro" id="IPR043502">
    <property type="entry name" value="DNA/RNA_pol_sf"/>
</dbReference>
<keyword evidence="1" id="KW-0808">Transferase</keyword>
<organism evidence="10 11">
    <name type="scientific">Meripilus lineatus</name>
    <dbReference type="NCBI Taxonomy" id="2056292"/>
    <lineage>
        <taxon>Eukaryota</taxon>
        <taxon>Fungi</taxon>
        <taxon>Dikarya</taxon>
        <taxon>Basidiomycota</taxon>
        <taxon>Agaricomycotina</taxon>
        <taxon>Agaricomycetes</taxon>
        <taxon>Polyporales</taxon>
        <taxon>Meripilaceae</taxon>
        <taxon>Meripilus</taxon>
    </lineage>
</organism>
<evidence type="ECO:0000313" key="11">
    <source>
        <dbReference type="Proteomes" id="UP001212997"/>
    </source>
</evidence>
<keyword evidence="3" id="KW-0540">Nuclease</keyword>
<proteinExistence type="predicted"/>
<dbReference type="InterPro" id="IPR041373">
    <property type="entry name" value="RT_RNaseH"/>
</dbReference>
<evidence type="ECO:0000256" key="7">
    <source>
        <dbReference type="SAM" id="MobiDB-lite"/>
    </source>
</evidence>
<dbReference type="AlphaFoldDB" id="A0AAD5UQM7"/>
<evidence type="ECO:0000256" key="5">
    <source>
        <dbReference type="ARBA" id="ARBA00022801"/>
    </source>
</evidence>
<gene>
    <name evidence="10" type="ORF">NLI96_g12135</name>
</gene>
<accession>A0AAD5UQM7</accession>
<feature type="domain" description="Reverse transcriptase" evidence="8">
    <location>
        <begin position="528"/>
        <end position="709"/>
    </location>
</feature>
<evidence type="ECO:0000256" key="4">
    <source>
        <dbReference type="ARBA" id="ARBA00022759"/>
    </source>
</evidence>
<reference evidence="10" key="1">
    <citation type="submission" date="2022-07" db="EMBL/GenBank/DDBJ databases">
        <title>Genome Sequence of Physisporinus lineatus.</title>
        <authorList>
            <person name="Buettner E."/>
        </authorList>
    </citation>
    <scope>NUCLEOTIDE SEQUENCE</scope>
    <source>
        <strain evidence="10">VT162</strain>
    </source>
</reference>
<evidence type="ECO:0000313" key="10">
    <source>
        <dbReference type="EMBL" id="KAJ3474978.1"/>
    </source>
</evidence>
<feature type="region of interest" description="Disordered" evidence="7">
    <location>
        <begin position="414"/>
        <end position="433"/>
    </location>
</feature>
<dbReference type="InterPro" id="IPR000477">
    <property type="entry name" value="RT_dom"/>
</dbReference>
<name>A0AAD5UQM7_9APHY</name>
<evidence type="ECO:0008006" key="12">
    <source>
        <dbReference type="Google" id="ProtNLM"/>
    </source>
</evidence>